<comment type="caution">
    <text evidence="2">The sequence shown here is derived from an EMBL/GenBank/DDBJ whole genome shotgun (WGS) entry which is preliminary data.</text>
</comment>
<evidence type="ECO:0000313" key="2">
    <source>
        <dbReference type="EMBL" id="MBD2194145.1"/>
    </source>
</evidence>
<evidence type="ECO:0000313" key="3">
    <source>
        <dbReference type="Proteomes" id="UP000658514"/>
    </source>
</evidence>
<name>A0ABR8A422_9CYAN</name>
<dbReference type="PANTHER" id="PTHR35586:SF2">
    <property type="entry name" value="SLL1542 PROTEIN"/>
    <property type="match status" value="1"/>
</dbReference>
<dbReference type="InterPro" id="IPR025587">
    <property type="entry name" value="DUF4351"/>
</dbReference>
<proteinExistence type="predicted"/>
<reference evidence="2 3" key="1">
    <citation type="journal article" date="2020" name="ISME J.">
        <title>Comparative genomics reveals insights into cyanobacterial evolution and habitat adaptation.</title>
        <authorList>
            <person name="Chen M.Y."/>
            <person name="Teng W.K."/>
            <person name="Zhao L."/>
            <person name="Hu C.X."/>
            <person name="Zhou Y.K."/>
            <person name="Han B.P."/>
            <person name="Song L.R."/>
            <person name="Shu W.S."/>
        </authorList>
    </citation>
    <scope>NUCLEOTIDE SEQUENCE [LARGE SCALE GENOMIC DNA]</scope>
    <source>
        <strain evidence="2 3">FACHB-288</strain>
    </source>
</reference>
<gene>
    <name evidence="2" type="ORF">H6G24_01375</name>
</gene>
<sequence length="83" mass="9397">MRLAPLYQQDRELAKQEGQVEGIKQGEQRLILRQINRRFGEIEASLVARIGALSIEQLEILGEAFLDFSSVADLEAWLIQQAS</sequence>
<dbReference type="EMBL" id="JACJQH010000002">
    <property type="protein sequence ID" value="MBD2194145.1"/>
    <property type="molecule type" value="Genomic_DNA"/>
</dbReference>
<feature type="domain" description="DUF4351" evidence="1">
    <location>
        <begin position="21"/>
        <end position="78"/>
    </location>
</feature>
<accession>A0ABR8A422</accession>
<protein>
    <submittedName>
        <fullName evidence="2">DUF4351 domain-containing protein</fullName>
    </submittedName>
</protein>
<dbReference type="PANTHER" id="PTHR35586">
    <property type="entry name" value="SLL1691 PROTEIN"/>
    <property type="match status" value="1"/>
</dbReference>
<organism evidence="2 3">
    <name type="scientific">Calothrix parietina FACHB-288</name>
    <dbReference type="NCBI Taxonomy" id="2692896"/>
    <lineage>
        <taxon>Bacteria</taxon>
        <taxon>Bacillati</taxon>
        <taxon>Cyanobacteriota</taxon>
        <taxon>Cyanophyceae</taxon>
        <taxon>Nostocales</taxon>
        <taxon>Calotrichaceae</taxon>
        <taxon>Calothrix</taxon>
    </lineage>
</organism>
<dbReference type="Proteomes" id="UP000658514">
    <property type="component" value="Unassembled WGS sequence"/>
</dbReference>
<evidence type="ECO:0000259" key="1">
    <source>
        <dbReference type="Pfam" id="PF14261"/>
    </source>
</evidence>
<dbReference type="Pfam" id="PF14261">
    <property type="entry name" value="DUF4351"/>
    <property type="match status" value="1"/>
</dbReference>
<keyword evidence="3" id="KW-1185">Reference proteome</keyword>